<dbReference type="SUPFAM" id="SSF50978">
    <property type="entry name" value="WD40 repeat-like"/>
    <property type="match status" value="1"/>
</dbReference>
<dbReference type="GO" id="GO:0051260">
    <property type="term" value="P:protein homooligomerization"/>
    <property type="evidence" value="ECO:0007669"/>
    <property type="project" value="InterPro"/>
</dbReference>
<keyword evidence="4" id="KW-1185">Reference proteome</keyword>
<dbReference type="InterPro" id="IPR036322">
    <property type="entry name" value="WD40_repeat_dom_sf"/>
</dbReference>
<dbReference type="InterPro" id="IPR057441">
    <property type="entry name" value="Beta_prop_At2g24240"/>
</dbReference>
<dbReference type="Proteomes" id="UP001202328">
    <property type="component" value="Unassembled WGS sequence"/>
</dbReference>
<comment type="pathway">
    <text evidence="1">Protein modification; protein ubiquitination.</text>
</comment>
<organism evidence="3 4">
    <name type="scientific">Papaver atlanticum</name>
    <dbReference type="NCBI Taxonomy" id="357466"/>
    <lineage>
        <taxon>Eukaryota</taxon>
        <taxon>Viridiplantae</taxon>
        <taxon>Streptophyta</taxon>
        <taxon>Embryophyta</taxon>
        <taxon>Tracheophyta</taxon>
        <taxon>Spermatophyta</taxon>
        <taxon>Magnoliopsida</taxon>
        <taxon>Ranunculales</taxon>
        <taxon>Papaveraceae</taxon>
        <taxon>Papaveroideae</taxon>
        <taxon>Papaver</taxon>
    </lineage>
</organism>
<dbReference type="InterPro" id="IPR011333">
    <property type="entry name" value="SKP1/BTB/POZ_sf"/>
</dbReference>
<dbReference type="Pfam" id="PF25279">
    <property type="entry name" value="Beta_prop_At2g24240"/>
    <property type="match status" value="1"/>
</dbReference>
<dbReference type="SMART" id="SM00225">
    <property type="entry name" value="BTB"/>
    <property type="match status" value="1"/>
</dbReference>
<reference evidence="3" key="1">
    <citation type="submission" date="2022-04" db="EMBL/GenBank/DDBJ databases">
        <title>A functionally conserved STORR gene fusion in Papaver species that diverged 16.8 million years ago.</title>
        <authorList>
            <person name="Catania T."/>
        </authorList>
    </citation>
    <scope>NUCLEOTIDE SEQUENCE</scope>
    <source>
        <strain evidence="3">S-188037</strain>
    </source>
</reference>
<dbReference type="InterPro" id="IPR000210">
    <property type="entry name" value="BTB/POZ_dom"/>
</dbReference>
<feature type="domain" description="BTB" evidence="2">
    <location>
        <begin position="6"/>
        <end position="112"/>
    </location>
</feature>
<name>A0AAD4XYU4_9MAGN</name>
<dbReference type="SUPFAM" id="SSF54695">
    <property type="entry name" value="POZ domain"/>
    <property type="match status" value="1"/>
</dbReference>
<evidence type="ECO:0000313" key="3">
    <source>
        <dbReference type="EMBL" id="KAI3960098.1"/>
    </source>
</evidence>
<dbReference type="AlphaFoldDB" id="A0AAD4XYU4"/>
<dbReference type="Gene3D" id="3.30.710.10">
    <property type="entry name" value="Potassium Channel Kv1.1, Chain A"/>
    <property type="match status" value="1"/>
</dbReference>
<dbReference type="Pfam" id="PF02214">
    <property type="entry name" value="BTB_2"/>
    <property type="match status" value="1"/>
</dbReference>
<protein>
    <recommendedName>
        <fullName evidence="2">BTB domain-containing protein</fullName>
    </recommendedName>
</protein>
<gene>
    <name evidence="3" type="ORF">MKW98_016822</name>
</gene>
<dbReference type="PANTHER" id="PTHR14499:SF116">
    <property type="entry name" value="OSJNBA0029H02.24 PROTEIN"/>
    <property type="match status" value="1"/>
</dbReference>
<evidence type="ECO:0000259" key="2">
    <source>
        <dbReference type="SMART" id="SM00225"/>
    </source>
</evidence>
<proteinExistence type="predicted"/>
<evidence type="ECO:0000256" key="1">
    <source>
        <dbReference type="ARBA" id="ARBA00004906"/>
    </source>
</evidence>
<sequence length="441" mass="49523">MGNRTDKVRFNVRGKIFETSTATTLATECRNSMFGAMFDDAWKLQPRESVNEEEYFIDRDPDCFSVLLNLLGTGGLDVPSNVPEKLLYREAHYYGLLDHVRKAKWGEFDSNRLSLAHTVSGRVPNDCEVISASPDGGCAVAHGGVVRVYDWMLEEHPTLNLDYQRVNDIGWIDSDNIVITVRQNLSRGVGGMGIFSSSTGELKHRFQLTDGKDQVKGFTAGVLCLNSEGKIFANCKDTDKEGIGVWDQATEKQINFFESFDGSCLDNVLKIQWLDASNCLFVYGVADNQSHINLLDFRDKNMVWSWPDDTKPSQSSYVQDIIPMEEINSICVVDLYGTLGFLDLRGTKQSVRWNSNREGKIVNSYSYHPKLKFHGGQLFCSKDDNISVYCDALDQWVSTSSLERSQGGLIRDFSIGGDRLFALLSEKNVFDVWETPSAPII</sequence>
<accession>A0AAD4XYU4</accession>
<comment type="caution">
    <text evidence="3">The sequence shown here is derived from an EMBL/GenBank/DDBJ whole genome shotgun (WGS) entry which is preliminary data.</text>
</comment>
<dbReference type="EMBL" id="JAJJMB010000948">
    <property type="protein sequence ID" value="KAI3960098.1"/>
    <property type="molecule type" value="Genomic_DNA"/>
</dbReference>
<dbReference type="InterPro" id="IPR003131">
    <property type="entry name" value="T1-type_BTB"/>
</dbReference>
<dbReference type="PANTHER" id="PTHR14499">
    <property type="entry name" value="POTASSIUM CHANNEL TETRAMERIZATION DOMAIN-CONTAINING"/>
    <property type="match status" value="1"/>
</dbReference>
<evidence type="ECO:0000313" key="4">
    <source>
        <dbReference type="Proteomes" id="UP001202328"/>
    </source>
</evidence>